<evidence type="ECO:0000256" key="1">
    <source>
        <dbReference type="SAM" id="MobiDB-lite"/>
    </source>
</evidence>
<proteinExistence type="predicted"/>
<evidence type="ECO:0000313" key="2">
    <source>
        <dbReference type="EMBL" id="CAA7054679.1"/>
    </source>
</evidence>
<dbReference type="AlphaFoldDB" id="A0A6D2KJM4"/>
<comment type="caution">
    <text evidence="2">The sequence shown here is derived from an EMBL/GenBank/DDBJ whole genome shotgun (WGS) entry which is preliminary data.</text>
</comment>
<organism evidence="2 3">
    <name type="scientific">Microthlaspi erraticum</name>
    <dbReference type="NCBI Taxonomy" id="1685480"/>
    <lineage>
        <taxon>Eukaryota</taxon>
        <taxon>Viridiplantae</taxon>
        <taxon>Streptophyta</taxon>
        <taxon>Embryophyta</taxon>
        <taxon>Tracheophyta</taxon>
        <taxon>Spermatophyta</taxon>
        <taxon>Magnoliopsida</taxon>
        <taxon>eudicotyledons</taxon>
        <taxon>Gunneridae</taxon>
        <taxon>Pentapetalae</taxon>
        <taxon>rosids</taxon>
        <taxon>malvids</taxon>
        <taxon>Brassicales</taxon>
        <taxon>Brassicaceae</taxon>
        <taxon>Coluteocarpeae</taxon>
        <taxon>Microthlaspi</taxon>
    </lineage>
</organism>
<dbReference type="Proteomes" id="UP000467841">
    <property type="component" value="Unassembled WGS sequence"/>
</dbReference>
<name>A0A6D2KJM4_9BRAS</name>
<evidence type="ECO:0000313" key="3">
    <source>
        <dbReference type="Proteomes" id="UP000467841"/>
    </source>
</evidence>
<dbReference type="EMBL" id="CACVBM020001584">
    <property type="protein sequence ID" value="CAA7054679.1"/>
    <property type="molecule type" value="Genomic_DNA"/>
</dbReference>
<protein>
    <submittedName>
        <fullName evidence="2">Uncharacterized protein</fullName>
    </submittedName>
</protein>
<feature type="compositionally biased region" description="Polar residues" evidence="1">
    <location>
        <begin position="171"/>
        <end position="185"/>
    </location>
</feature>
<accession>A0A6D2KJM4</accession>
<reference evidence="2" key="1">
    <citation type="submission" date="2020-01" db="EMBL/GenBank/DDBJ databases">
        <authorList>
            <person name="Mishra B."/>
        </authorList>
    </citation>
    <scope>NUCLEOTIDE SEQUENCE [LARGE SCALE GENOMIC DNA]</scope>
</reference>
<feature type="region of interest" description="Disordered" evidence="1">
    <location>
        <begin position="155"/>
        <end position="185"/>
    </location>
</feature>
<sequence>MLVEATTGFFLYRKSRLLASFSSSSIALTNSIPPSRYRLPNTISNLRSDARHGSRVAVSASSLLHQFLGFSISSSNGVRLHFSVYDKYLYALDRKMENAWTYSRFSLIRSCCKANGDDKDNTEHCSAGEVESELEDERVVKRKVNIDLVATPCKRERLSRGSKEGLKDPPNQEQRNLISLQQMEW</sequence>
<gene>
    <name evidence="2" type="ORF">MERR_LOCUS41915</name>
</gene>
<feature type="compositionally biased region" description="Basic and acidic residues" evidence="1">
    <location>
        <begin position="155"/>
        <end position="167"/>
    </location>
</feature>
<keyword evidence="3" id="KW-1185">Reference proteome</keyword>